<proteinExistence type="predicted"/>
<evidence type="ECO:0000313" key="2">
    <source>
        <dbReference type="Proteomes" id="UP000623067"/>
    </source>
</evidence>
<organism evidence="1 2">
    <name type="scientific">Sphingomonas metalli</name>
    <dbReference type="NCBI Taxonomy" id="1779358"/>
    <lineage>
        <taxon>Bacteria</taxon>
        <taxon>Pseudomonadati</taxon>
        <taxon>Pseudomonadota</taxon>
        <taxon>Alphaproteobacteria</taxon>
        <taxon>Sphingomonadales</taxon>
        <taxon>Sphingomonadaceae</taxon>
        <taxon>Sphingomonas</taxon>
    </lineage>
</organism>
<reference evidence="1" key="1">
    <citation type="journal article" date="2014" name="Int. J. Syst. Evol. Microbiol.">
        <title>Complete genome sequence of Corynebacterium casei LMG S-19264T (=DSM 44701T), isolated from a smear-ripened cheese.</title>
        <authorList>
            <consortium name="US DOE Joint Genome Institute (JGI-PGF)"/>
            <person name="Walter F."/>
            <person name="Albersmeier A."/>
            <person name="Kalinowski J."/>
            <person name="Ruckert C."/>
        </authorList>
    </citation>
    <scope>NUCLEOTIDE SEQUENCE</scope>
    <source>
        <strain evidence="1">CGMCC 1.15330</strain>
    </source>
</reference>
<name>A0A916TDW9_9SPHN</name>
<reference evidence="1" key="2">
    <citation type="submission" date="2020-09" db="EMBL/GenBank/DDBJ databases">
        <authorList>
            <person name="Sun Q."/>
            <person name="Zhou Y."/>
        </authorList>
    </citation>
    <scope>NUCLEOTIDE SEQUENCE</scope>
    <source>
        <strain evidence="1">CGMCC 1.15330</strain>
    </source>
</reference>
<comment type="caution">
    <text evidence="1">The sequence shown here is derived from an EMBL/GenBank/DDBJ whole genome shotgun (WGS) entry which is preliminary data.</text>
</comment>
<sequence length="123" mass="12978">MPILAAALLLAEPAAPAFPEQVPGLIAACLDTAVASGEVSETEDSHKYICGGDVALRFWTFLEGAGIAPYEQDTPQGKWLGREFPLGGCFRRTRMPDGSAATGGLSCTVWIPRARQGTGAQDR</sequence>
<dbReference type="AlphaFoldDB" id="A0A916TDW9"/>
<accession>A0A916TDW9</accession>
<protein>
    <submittedName>
        <fullName evidence="1">Uncharacterized protein</fullName>
    </submittedName>
</protein>
<dbReference type="Proteomes" id="UP000623067">
    <property type="component" value="Unassembled WGS sequence"/>
</dbReference>
<dbReference type="EMBL" id="BMIH01000005">
    <property type="protein sequence ID" value="GGB41496.1"/>
    <property type="molecule type" value="Genomic_DNA"/>
</dbReference>
<gene>
    <name evidence="1" type="ORF">GCM10011380_33710</name>
</gene>
<evidence type="ECO:0000313" key="1">
    <source>
        <dbReference type="EMBL" id="GGB41496.1"/>
    </source>
</evidence>
<dbReference type="RefSeq" id="WP_188660669.1">
    <property type="nucleotide sequence ID" value="NZ_BMIH01000005.1"/>
</dbReference>
<keyword evidence="2" id="KW-1185">Reference proteome</keyword>